<gene>
    <name evidence="2" type="ORF">VP02_13155</name>
</gene>
<accession>A0A0F4XNP5</accession>
<keyword evidence="1" id="KW-1133">Transmembrane helix</keyword>
<dbReference type="InterPro" id="IPR038750">
    <property type="entry name" value="YczE/YyaS-like"/>
</dbReference>
<name>A0A0F4XNP5_9PSED</name>
<dbReference type="Proteomes" id="UP000033662">
    <property type="component" value="Unassembled WGS sequence"/>
</dbReference>
<feature type="transmembrane region" description="Helical" evidence="1">
    <location>
        <begin position="100"/>
        <end position="122"/>
    </location>
</feature>
<feature type="transmembrane region" description="Helical" evidence="1">
    <location>
        <begin position="134"/>
        <end position="160"/>
    </location>
</feature>
<evidence type="ECO:0000313" key="3">
    <source>
        <dbReference type="Proteomes" id="UP000033662"/>
    </source>
</evidence>
<protein>
    <submittedName>
        <fullName evidence="2">Membrane protein</fullName>
    </submittedName>
</protein>
<dbReference type="AlphaFoldDB" id="A0A0F4XNP5"/>
<feature type="transmembrane region" description="Helical" evidence="1">
    <location>
        <begin position="34"/>
        <end position="52"/>
    </location>
</feature>
<feature type="transmembrane region" description="Helical" evidence="1">
    <location>
        <begin position="72"/>
        <end position="94"/>
    </location>
</feature>
<evidence type="ECO:0000256" key="1">
    <source>
        <dbReference type="SAM" id="Phobius"/>
    </source>
</evidence>
<keyword evidence="1" id="KW-0472">Membrane</keyword>
<evidence type="ECO:0000313" key="2">
    <source>
        <dbReference type="EMBL" id="KKA07415.1"/>
    </source>
</evidence>
<feature type="transmembrane region" description="Helical" evidence="1">
    <location>
        <begin position="180"/>
        <end position="212"/>
    </location>
</feature>
<dbReference type="PANTHER" id="PTHR40078">
    <property type="entry name" value="INTEGRAL MEMBRANE PROTEIN-RELATED"/>
    <property type="match status" value="1"/>
</dbReference>
<keyword evidence="1" id="KW-0812">Transmembrane</keyword>
<dbReference type="PANTHER" id="PTHR40078:SF1">
    <property type="entry name" value="INTEGRAL MEMBRANE PROTEIN"/>
    <property type="match status" value="1"/>
</dbReference>
<dbReference type="OrthoDB" id="154912at2"/>
<sequence length="237" mass="26509">MEDEKIKCEKKTHPLIQHIGTQVLSLQHFKKDQIVMYLMGVSFFSLGAKCFIISQLGTDPLDVLIISIDKILMLGMGVCSAIVSLFFLTWWMLWNKKYPPISPFITTTLTGLLIDLWSWLGLGEYLIARMNDYSLLAAGLLLCAYSSALIIMSGIGIRIMDLVVLTMVSRWNWSFTKAKMIIEIGIFSSGWLLGGPFGIGTIAFLLVIGPLIQPFMNMNTKRFALKNYGLMSASSAY</sequence>
<dbReference type="EMBL" id="JZXC01000011">
    <property type="protein sequence ID" value="KKA07415.1"/>
    <property type="molecule type" value="Genomic_DNA"/>
</dbReference>
<organism evidence="2 3">
    <name type="scientific">Pseudomonas kilonensis</name>
    <dbReference type="NCBI Taxonomy" id="132476"/>
    <lineage>
        <taxon>Bacteria</taxon>
        <taxon>Pseudomonadati</taxon>
        <taxon>Pseudomonadota</taxon>
        <taxon>Gammaproteobacteria</taxon>
        <taxon>Pseudomonadales</taxon>
        <taxon>Pseudomonadaceae</taxon>
        <taxon>Pseudomonas</taxon>
    </lineage>
</organism>
<proteinExistence type="predicted"/>
<comment type="caution">
    <text evidence="2">The sequence shown here is derived from an EMBL/GenBank/DDBJ whole genome shotgun (WGS) entry which is preliminary data.</text>
</comment>
<dbReference type="PATRIC" id="fig|132476.4.peg.710"/>
<dbReference type="Pfam" id="PF19700">
    <property type="entry name" value="DUF6198"/>
    <property type="match status" value="1"/>
</dbReference>
<reference evidence="2 3" key="1">
    <citation type="submission" date="2015-03" db="EMBL/GenBank/DDBJ databases">
        <title>Pseudomonas fluorescens 1855-344 Genome sequencing and assembly.</title>
        <authorList>
            <person name="Eng W.W.H."/>
            <person name="Gan H.M."/>
            <person name="Savka M.A."/>
        </authorList>
    </citation>
    <scope>NUCLEOTIDE SEQUENCE [LARGE SCALE GENOMIC DNA]</scope>
    <source>
        <strain evidence="2 3">1855-344</strain>
    </source>
</reference>